<organism evidence="3 4">
    <name type="scientific">Lachnellula cervina</name>
    <dbReference type="NCBI Taxonomy" id="1316786"/>
    <lineage>
        <taxon>Eukaryota</taxon>
        <taxon>Fungi</taxon>
        <taxon>Dikarya</taxon>
        <taxon>Ascomycota</taxon>
        <taxon>Pezizomycotina</taxon>
        <taxon>Leotiomycetes</taxon>
        <taxon>Helotiales</taxon>
        <taxon>Lachnaceae</taxon>
        <taxon>Lachnellula</taxon>
    </lineage>
</organism>
<proteinExistence type="predicted"/>
<name>A0A7D8YPI0_9HELO</name>
<comment type="caution">
    <text evidence="3">The sequence shown here is derived from an EMBL/GenBank/DDBJ whole genome shotgun (WGS) entry which is preliminary data.</text>
</comment>
<feature type="transmembrane region" description="Helical" evidence="2">
    <location>
        <begin position="112"/>
        <end position="137"/>
    </location>
</feature>
<keyword evidence="2" id="KW-1133">Transmembrane helix</keyword>
<evidence type="ECO:0000256" key="2">
    <source>
        <dbReference type="SAM" id="Phobius"/>
    </source>
</evidence>
<protein>
    <submittedName>
        <fullName evidence="3">Uncharacterized protein</fullName>
    </submittedName>
</protein>
<feature type="region of interest" description="Disordered" evidence="1">
    <location>
        <begin position="1"/>
        <end position="40"/>
    </location>
</feature>
<dbReference type="Proteomes" id="UP000481288">
    <property type="component" value="Unassembled WGS sequence"/>
</dbReference>
<evidence type="ECO:0000313" key="3">
    <source>
        <dbReference type="EMBL" id="TVY55818.1"/>
    </source>
</evidence>
<keyword evidence="4" id="KW-1185">Reference proteome</keyword>
<evidence type="ECO:0000313" key="4">
    <source>
        <dbReference type="Proteomes" id="UP000481288"/>
    </source>
</evidence>
<dbReference type="EMBL" id="QGMG01000206">
    <property type="protein sequence ID" value="TVY55818.1"/>
    <property type="molecule type" value="Genomic_DNA"/>
</dbReference>
<feature type="transmembrane region" description="Helical" evidence="2">
    <location>
        <begin position="69"/>
        <end position="92"/>
    </location>
</feature>
<feature type="transmembrane region" description="Helical" evidence="2">
    <location>
        <begin position="149"/>
        <end position="170"/>
    </location>
</feature>
<feature type="compositionally biased region" description="Basic and acidic residues" evidence="1">
    <location>
        <begin position="1"/>
        <end position="11"/>
    </location>
</feature>
<accession>A0A7D8YPI0</accession>
<reference evidence="3 4" key="1">
    <citation type="submission" date="2018-05" db="EMBL/GenBank/DDBJ databases">
        <title>Whole genome sequencing for identification of molecular markers to develop diagnostic detection tools for the regulated plant pathogen Lachnellula willkommii.</title>
        <authorList>
            <person name="Giroux E."/>
            <person name="Bilodeau G."/>
        </authorList>
    </citation>
    <scope>NUCLEOTIDE SEQUENCE [LARGE SCALE GENOMIC DNA]</scope>
    <source>
        <strain evidence="3 4">CBS 625.97</strain>
    </source>
</reference>
<sequence>MSQVRKPEPAHHLHMPKTPFHHRPSASTASDALRPQLQPNRQNSVQTRYMAMLLALDTIPRLHNILASFFTWILLAGFVIFPGTFTSLQSISTDTDTSNPASHILHSTTAHIHIPLLVIASTSSILGALGMLYLWAAHRDNFVWLLNRIFLPGCLNSFAGFISTLVNVYAQQGGSWSVEARVTAGVTGGCMAVMGGLFGVYEFWVLERVKRRHGREMRGEVEGEGEGLVEKVNRKAREPALEPGSVV</sequence>
<keyword evidence="2" id="KW-0812">Transmembrane</keyword>
<dbReference type="AlphaFoldDB" id="A0A7D8YPI0"/>
<feature type="compositionally biased region" description="Basic residues" evidence="1">
    <location>
        <begin position="12"/>
        <end position="24"/>
    </location>
</feature>
<evidence type="ECO:0000256" key="1">
    <source>
        <dbReference type="SAM" id="MobiDB-lite"/>
    </source>
</evidence>
<dbReference type="OrthoDB" id="3254104at2759"/>
<gene>
    <name evidence="3" type="ORF">LCER1_G005122</name>
</gene>
<keyword evidence="2" id="KW-0472">Membrane</keyword>
<feature type="transmembrane region" description="Helical" evidence="2">
    <location>
        <begin position="182"/>
        <end position="206"/>
    </location>
</feature>